<evidence type="ECO:0000256" key="7">
    <source>
        <dbReference type="ARBA" id="ARBA00022989"/>
    </source>
</evidence>
<dbReference type="PROSITE" id="PS00855">
    <property type="entry name" value="SPASE_II"/>
    <property type="match status" value="1"/>
</dbReference>
<comment type="subcellular location">
    <subcellularLocation>
        <location evidence="9">Cell membrane</location>
        <topology evidence="9">Multi-pass membrane protein</topology>
    </subcellularLocation>
</comment>
<feature type="transmembrane region" description="Helical" evidence="9">
    <location>
        <begin position="63"/>
        <end position="80"/>
    </location>
</feature>
<keyword evidence="13" id="KW-1185">Reference proteome</keyword>
<feature type="active site" evidence="9">
    <location>
        <position position="118"/>
    </location>
</feature>
<dbReference type="UniPathway" id="UPA00665"/>
<dbReference type="HAMAP" id="MF_00161">
    <property type="entry name" value="LspA"/>
    <property type="match status" value="1"/>
</dbReference>
<comment type="caution">
    <text evidence="12">The sequence shown here is derived from an EMBL/GenBank/DDBJ whole genome shotgun (WGS) entry which is preliminary data.</text>
</comment>
<keyword evidence="2 9" id="KW-1003">Cell membrane</keyword>
<reference evidence="12 13" key="1">
    <citation type="submission" date="2020-08" db="EMBL/GenBank/DDBJ databases">
        <title>Genome public.</title>
        <authorList>
            <person name="Liu C."/>
            <person name="Sun Q."/>
        </authorList>
    </citation>
    <scope>NUCLEOTIDE SEQUENCE [LARGE SCALE GENOMIC DNA]</scope>
    <source>
        <strain evidence="12 13">NSJ-10</strain>
    </source>
</reference>
<evidence type="ECO:0000313" key="12">
    <source>
        <dbReference type="EMBL" id="MBC5662436.1"/>
    </source>
</evidence>
<evidence type="ECO:0000313" key="13">
    <source>
        <dbReference type="Proteomes" id="UP000615234"/>
    </source>
</evidence>
<comment type="similarity">
    <text evidence="1 9 11">Belongs to the peptidase A8 family.</text>
</comment>
<feature type="transmembrane region" description="Helical" evidence="9">
    <location>
        <begin position="92"/>
        <end position="108"/>
    </location>
</feature>
<evidence type="ECO:0000256" key="11">
    <source>
        <dbReference type="RuleBase" id="RU004181"/>
    </source>
</evidence>
<dbReference type="EMBL" id="JACOOX010000003">
    <property type="protein sequence ID" value="MBC5662436.1"/>
    <property type="molecule type" value="Genomic_DNA"/>
</dbReference>
<dbReference type="GO" id="GO:0004190">
    <property type="term" value="F:aspartic-type endopeptidase activity"/>
    <property type="evidence" value="ECO:0007669"/>
    <property type="project" value="UniProtKB-UniRule"/>
</dbReference>
<feature type="active site" evidence="9">
    <location>
        <position position="134"/>
    </location>
</feature>
<dbReference type="AlphaFoldDB" id="A0A8I0ALB3"/>
<accession>A0A8I0ALB3</accession>
<dbReference type="Proteomes" id="UP000615234">
    <property type="component" value="Unassembled WGS sequence"/>
</dbReference>
<keyword evidence="5 9" id="KW-0064">Aspartyl protease</keyword>
<comment type="caution">
    <text evidence="9">Lacks conserved residue(s) required for the propagation of feature annotation.</text>
</comment>
<dbReference type="GO" id="GO:0005886">
    <property type="term" value="C:plasma membrane"/>
    <property type="evidence" value="ECO:0007669"/>
    <property type="project" value="UniProtKB-SubCell"/>
</dbReference>
<dbReference type="InterPro" id="IPR001872">
    <property type="entry name" value="Peptidase_A8"/>
</dbReference>
<keyword evidence="3 9" id="KW-0645">Protease</keyword>
<dbReference type="PANTHER" id="PTHR33695:SF1">
    <property type="entry name" value="LIPOPROTEIN SIGNAL PEPTIDASE"/>
    <property type="match status" value="1"/>
</dbReference>
<keyword evidence="7 9" id="KW-1133">Transmembrane helix</keyword>
<dbReference type="PRINTS" id="PR00781">
    <property type="entry name" value="LIPOSIGPTASE"/>
</dbReference>
<evidence type="ECO:0000256" key="6">
    <source>
        <dbReference type="ARBA" id="ARBA00022801"/>
    </source>
</evidence>
<comment type="catalytic activity">
    <reaction evidence="9 10">
        <text>Release of signal peptides from bacterial membrane prolipoproteins. Hydrolyzes -Xaa-Yaa-Zaa-|-(S,diacylglyceryl)Cys-, in which Xaa is hydrophobic (preferably Leu), and Yaa (Ala or Ser) and Zaa (Gly or Ala) have small, neutral side chains.</text>
        <dbReference type="EC" id="3.4.23.36"/>
    </reaction>
</comment>
<sequence>MKKNSILACISILLLIGLDQFVKFLITSHMALYDTIPVIKQVFHITYIQNKGAAWGSLQGKRYFLLAITILVLAFLVYFYVRMLKLNKYKDLRILFIFVFSGAVGNMIDRIRLGYVIDMFDFRLINFPVFNVADIYVTCSMIILLVFILFKYKDNELDDLFGKPKKDSEQE</sequence>
<evidence type="ECO:0000256" key="8">
    <source>
        <dbReference type="ARBA" id="ARBA00023136"/>
    </source>
</evidence>
<feature type="transmembrane region" description="Helical" evidence="9">
    <location>
        <begin position="128"/>
        <end position="150"/>
    </location>
</feature>
<protein>
    <recommendedName>
        <fullName evidence="9">Lipoprotein signal peptidase</fullName>
        <ecNumber evidence="9">3.4.23.36</ecNumber>
    </recommendedName>
    <alternativeName>
        <fullName evidence="9">Prolipoprotein signal peptidase</fullName>
    </alternativeName>
    <alternativeName>
        <fullName evidence="9">Signal peptidase II</fullName>
        <shortName evidence="9">SPase II</shortName>
    </alternativeName>
</protein>
<gene>
    <name evidence="9 12" type="primary">lspA</name>
    <name evidence="12" type="ORF">H8S09_05935</name>
</gene>
<evidence type="ECO:0000256" key="9">
    <source>
        <dbReference type="HAMAP-Rule" id="MF_00161"/>
    </source>
</evidence>
<dbReference type="PANTHER" id="PTHR33695">
    <property type="entry name" value="LIPOPROTEIN SIGNAL PEPTIDASE"/>
    <property type="match status" value="1"/>
</dbReference>
<dbReference type="GO" id="GO:0006508">
    <property type="term" value="P:proteolysis"/>
    <property type="evidence" value="ECO:0007669"/>
    <property type="project" value="UniProtKB-KW"/>
</dbReference>
<evidence type="ECO:0000256" key="1">
    <source>
        <dbReference type="ARBA" id="ARBA00006139"/>
    </source>
</evidence>
<organism evidence="12 13">
    <name type="scientific">Coprococcus hominis</name>
    <name type="common">ex Liu et al. 2022</name>
    <dbReference type="NCBI Taxonomy" id="2763039"/>
    <lineage>
        <taxon>Bacteria</taxon>
        <taxon>Bacillati</taxon>
        <taxon>Bacillota</taxon>
        <taxon>Clostridia</taxon>
        <taxon>Lachnospirales</taxon>
        <taxon>Lachnospiraceae</taxon>
        <taxon>Coprococcus</taxon>
    </lineage>
</organism>
<comment type="function">
    <text evidence="9 10">This protein specifically catalyzes the removal of signal peptides from prolipoproteins.</text>
</comment>
<comment type="pathway">
    <text evidence="9">Protein modification; lipoprotein biosynthesis (signal peptide cleavage).</text>
</comment>
<evidence type="ECO:0000256" key="4">
    <source>
        <dbReference type="ARBA" id="ARBA00022692"/>
    </source>
</evidence>
<evidence type="ECO:0000256" key="10">
    <source>
        <dbReference type="RuleBase" id="RU000594"/>
    </source>
</evidence>
<dbReference type="EC" id="3.4.23.36" evidence="9"/>
<keyword evidence="6 9" id="KW-0378">Hydrolase</keyword>
<dbReference type="RefSeq" id="WP_186847532.1">
    <property type="nucleotide sequence ID" value="NZ_JACOOX010000003.1"/>
</dbReference>
<name>A0A8I0ALB3_9FIRM</name>
<dbReference type="NCBIfam" id="TIGR00077">
    <property type="entry name" value="lspA"/>
    <property type="match status" value="1"/>
</dbReference>
<evidence type="ECO:0000256" key="5">
    <source>
        <dbReference type="ARBA" id="ARBA00022750"/>
    </source>
</evidence>
<evidence type="ECO:0000256" key="2">
    <source>
        <dbReference type="ARBA" id="ARBA00022475"/>
    </source>
</evidence>
<keyword evidence="4 9" id="KW-0812">Transmembrane</keyword>
<evidence type="ECO:0000256" key="3">
    <source>
        <dbReference type="ARBA" id="ARBA00022670"/>
    </source>
</evidence>
<dbReference type="Pfam" id="PF01252">
    <property type="entry name" value="Peptidase_A8"/>
    <property type="match status" value="1"/>
</dbReference>
<proteinExistence type="inferred from homology"/>
<keyword evidence="8 9" id="KW-0472">Membrane</keyword>